<organism evidence="12 13">
    <name type="scientific">Chlorobium limicola</name>
    <dbReference type="NCBI Taxonomy" id="1092"/>
    <lineage>
        <taxon>Bacteria</taxon>
        <taxon>Pseudomonadati</taxon>
        <taxon>Chlorobiota</taxon>
        <taxon>Chlorobiia</taxon>
        <taxon>Chlorobiales</taxon>
        <taxon>Chlorobiaceae</taxon>
        <taxon>Chlorobium/Pelodictyon group</taxon>
        <taxon>Chlorobium</taxon>
    </lineage>
</organism>
<dbReference type="Pfam" id="PF00309">
    <property type="entry name" value="Sigma54_AID"/>
    <property type="match status" value="1"/>
</dbReference>
<keyword evidence="6" id="KW-0731">Sigma factor</keyword>
<dbReference type="InterPro" id="IPR007046">
    <property type="entry name" value="RNA_pol_sigma_54_core-bd"/>
</dbReference>
<evidence type="ECO:0000256" key="8">
    <source>
        <dbReference type="ARBA" id="ARBA00023163"/>
    </source>
</evidence>
<name>A0A101JLU3_CHLLI</name>
<keyword evidence="7" id="KW-0238">DNA-binding</keyword>
<evidence type="ECO:0000259" key="11">
    <source>
        <dbReference type="Pfam" id="PF04963"/>
    </source>
</evidence>
<keyword evidence="4" id="KW-0548">Nucleotidyltransferase</keyword>
<dbReference type="InterPro" id="IPR007634">
    <property type="entry name" value="RNA_pol_sigma_54_DNA-bd"/>
</dbReference>
<dbReference type="Proteomes" id="UP000053937">
    <property type="component" value="Unassembled WGS sequence"/>
</dbReference>
<keyword evidence="3" id="KW-0808">Transferase</keyword>
<dbReference type="EMBL" id="LMBR01000127">
    <property type="protein sequence ID" value="KUL29134.1"/>
    <property type="molecule type" value="Genomic_DNA"/>
</dbReference>
<comment type="similarity">
    <text evidence="1">Belongs to the sigma-54 factor family.</text>
</comment>
<dbReference type="GO" id="GO:0001216">
    <property type="term" value="F:DNA-binding transcription activator activity"/>
    <property type="evidence" value="ECO:0007669"/>
    <property type="project" value="InterPro"/>
</dbReference>
<dbReference type="PIRSF" id="PIRSF000774">
    <property type="entry name" value="RpoN"/>
    <property type="match status" value="1"/>
</dbReference>
<dbReference type="NCBIfam" id="TIGR02395">
    <property type="entry name" value="rpoN_sigma"/>
    <property type="match status" value="1"/>
</dbReference>
<dbReference type="PRINTS" id="PR00045">
    <property type="entry name" value="SIGMA54FCT"/>
</dbReference>
<dbReference type="PANTHER" id="PTHR32248">
    <property type="entry name" value="RNA POLYMERASE SIGMA-54 FACTOR"/>
    <property type="match status" value="1"/>
</dbReference>
<dbReference type="Gene3D" id="1.10.10.1330">
    <property type="entry name" value="RNA polymerase sigma-54 factor, core-binding domain"/>
    <property type="match status" value="1"/>
</dbReference>
<feature type="domain" description="RNA polymerase sigma factor 54 DNA-binding" evidence="10">
    <location>
        <begin position="324"/>
        <end position="481"/>
    </location>
</feature>
<protein>
    <submittedName>
        <fullName evidence="12">RNA polymerase sigma-54 factor</fullName>
    </submittedName>
</protein>
<evidence type="ECO:0000256" key="6">
    <source>
        <dbReference type="ARBA" id="ARBA00023082"/>
    </source>
</evidence>
<proteinExistence type="inferred from homology"/>
<dbReference type="PROSITE" id="PS00718">
    <property type="entry name" value="SIGMA54_2"/>
    <property type="match status" value="1"/>
</dbReference>
<feature type="domain" description="RNA polymerase sigma factor 54 core-binding" evidence="11">
    <location>
        <begin position="116"/>
        <end position="309"/>
    </location>
</feature>
<dbReference type="Gene3D" id="1.10.10.60">
    <property type="entry name" value="Homeodomain-like"/>
    <property type="match status" value="1"/>
</dbReference>
<evidence type="ECO:0000313" key="13">
    <source>
        <dbReference type="Proteomes" id="UP000053937"/>
    </source>
</evidence>
<keyword evidence="2" id="KW-0240">DNA-directed RNA polymerase</keyword>
<keyword evidence="8" id="KW-0804">Transcription</keyword>
<dbReference type="AlphaFoldDB" id="A0A101JLU3"/>
<keyword evidence="13" id="KW-1185">Reference proteome</keyword>
<evidence type="ECO:0000256" key="1">
    <source>
        <dbReference type="ARBA" id="ARBA00008798"/>
    </source>
</evidence>
<dbReference type="GO" id="GO:0016987">
    <property type="term" value="F:sigma factor activity"/>
    <property type="evidence" value="ECO:0007669"/>
    <property type="project" value="UniProtKB-KW"/>
</dbReference>
<dbReference type="PROSITE" id="PS50044">
    <property type="entry name" value="SIGMA54_3"/>
    <property type="match status" value="1"/>
</dbReference>
<reference evidence="12 13" key="1">
    <citation type="submission" date="2015-10" db="EMBL/GenBank/DDBJ databases">
        <title>Draft Genome Sequence of Chlorobium limicola strain Frasassi Growing under Artificial Lighting in the Frasassi Cave System.</title>
        <authorList>
            <person name="Mansor M."/>
            <person name="Macalady J."/>
        </authorList>
    </citation>
    <scope>NUCLEOTIDE SEQUENCE [LARGE SCALE GENOMIC DNA]</scope>
    <source>
        <strain evidence="12 13">Frasassi</strain>
    </source>
</reference>
<evidence type="ECO:0000313" key="12">
    <source>
        <dbReference type="EMBL" id="KUL29134.1"/>
    </source>
</evidence>
<keyword evidence="5" id="KW-0805">Transcription regulation</keyword>
<dbReference type="RefSeq" id="WP_059138954.1">
    <property type="nucleotide sequence ID" value="NZ_LMBR01000127.1"/>
</dbReference>
<evidence type="ECO:0000256" key="7">
    <source>
        <dbReference type="ARBA" id="ARBA00023125"/>
    </source>
</evidence>
<evidence type="ECO:0000256" key="4">
    <source>
        <dbReference type="ARBA" id="ARBA00022695"/>
    </source>
</evidence>
<dbReference type="PANTHER" id="PTHR32248:SF4">
    <property type="entry name" value="RNA POLYMERASE SIGMA-54 FACTOR"/>
    <property type="match status" value="1"/>
</dbReference>
<dbReference type="GO" id="GO:0000428">
    <property type="term" value="C:DNA-directed RNA polymerase complex"/>
    <property type="evidence" value="ECO:0007669"/>
    <property type="project" value="UniProtKB-KW"/>
</dbReference>
<evidence type="ECO:0000256" key="2">
    <source>
        <dbReference type="ARBA" id="ARBA00022478"/>
    </source>
</evidence>
<dbReference type="GO" id="GO:0016779">
    <property type="term" value="F:nucleotidyltransferase activity"/>
    <property type="evidence" value="ECO:0007669"/>
    <property type="project" value="UniProtKB-KW"/>
</dbReference>
<evidence type="ECO:0000256" key="5">
    <source>
        <dbReference type="ARBA" id="ARBA00023015"/>
    </source>
</evidence>
<dbReference type="InterPro" id="IPR000394">
    <property type="entry name" value="RNA_pol_sigma_54"/>
</dbReference>
<dbReference type="InterPro" id="IPR038709">
    <property type="entry name" value="RpoN_core-bd_sf"/>
</dbReference>
<evidence type="ECO:0000256" key="3">
    <source>
        <dbReference type="ARBA" id="ARBA00022679"/>
    </source>
</evidence>
<sequence>MAEIKLQQKQKAILSAQQILSSQLLQLPLLNLEQRIYDELQENPMLELTAESKDTAGDISSDDDGSSGDDMFGTLERFNKSSIKEPLQANTPRDDAEGRLTFTHESAPQERFFQAVQHDSFDEQLLRQLALQEGIGEREVMIAIEILGNLDHDGYLAEENDVILAGLHGNGLDADEHEIEKILRKIHYLDPPGIAVRDLRERLLVQLKLREASSEVDIYLTAVRILEQFYEDFLHRRYDRILKKLDLPKDQVEEALGIITSLDPHPVEVFHDEGGHYITPDFIVTYENGELTAMLNDRSSLSVKVSEQYQGVLKNRKTPKDEKQFIRYNLTRANDFAAAIAIRRQTLLKVIESLMKAQYAFFVSGPAHLVPLGMKAIAGDTGLDISTISRAVNGKYVQTRFGVFELKYFFSSSLATDDGDDMSSKIIRQYIGEMVKAENSDKPLSDDLITGMLKDKGINIARRTVAKYREQMQIPVARLRKKIF</sequence>
<gene>
    <name evidence="12" type="ORF">ASB62_05405</name>
</gene>
<evidence type="ECO:0000259" key="10">
    <source>
        <dbReference type="Pfam" id="PF04552"/>
    </source>
</evidence>
<dbReference type="GO" id="GO:0006352">
    <property type="term" value="P:DNA-templated transcription initiation"/>
    <property type="evidence" value="ECO:0007669"/>
    <property type="project" value="InterPro"/>
</dbReference>
<dbReference type="Pfam" id="PF04963">
    <property type="entry name" value="Sigma54_CBD"/>
    <property type="match status" value="1"/>
</dbReference>
<dbReference type="GO" id="GO:0003677">
    <property type="term" value="F:DNA binding"/>
    <property type="evidence" value="ECO:0007669"/>
    <property type="project" value="UniProtKB-KW"/>
</dbReference>
<dbReference type="Pfam" id="PF04552">
    <property type="entry name" value="Sigma54_DBD"/>
    <property type="match status" value="1"/>
</dbReference>
<dbReference type="OrthoDB" id="9814402at2"/>
<evidence type="ECO:0000256" key="9">
    <source>
        <dbReference type="SAM" id="MobiDB-lite"/>
    </source>
</evidence>
<comment type="caution">
    <text evidence="12">The sequence shown here is derived from an EMBL/GenBank/DDBJ whole genome shotgun (WGS) entry which is preliminary data.</text>
</comment>
<feature type="region of interest" description="Disordered" evidence="9">
    <location>
        <begin position="49"/>
        <end position="74"/>
    </location>
</feature>
<accession>A0A101JLU3</accession>